<dbReference type="Proteomes" id="UP000009183">
    <property type="component" value="Chromosome 15"/>
</dbReference>
<keyword evidence="2" id="KW-1185">Reference proteome</keyword>
<proteinExistence type="predicted"/>
<accession>D7UCA0</accession>
<dbReference type="HOGENOM" id="CLU_3280596_0_0_1"/>
<dbReference type="InParanoid" id="D7UCA0"/>
<name>D7UCA0_VITVI</name>
<evidence type="ECO:0000313" key="1">
    <source>
        <dbReference type="EMBL" id="CBI40365.3"/>
    </source>
</evidence>
<dbReference type="PaxDb" id="29760-VIT_15s0046g02670.t01"/>
<dbReference type="EMBL" id="FN596755">
    <property type="protein sequence ID" value="CBI40365.3"/>
    <property type="molecule type" value="Genomic_DNA"/>
</dbReference>
<dbReference type="PROSITE" id="PS51257">
    <property type="entry name" value="PROKAR_LIPOPROTEIN"/>
    <property type="match status" value="1"/>
</dbReference>
<sequence length="41" mass="4789">MRRWNIFVLLVFISCCLLVKEFVSTSLNSSNIFISSKHFAH</sequence>
<organism evidence="1 2">
    <name type="scientific">Vitis vinifera</name>
    <name type="common">Grape</name>
    <dbReference type="NCBI Taxonomy" id="29760"/>
    <lineage>
        <taxon>Eukaryota</taxon>
        <taxon>Viridiplantae</taxon>
        <taxon>Streptophyta</taxon>
        <taxon>Embryophyta</taxon>
        <taxon>Tracheophyta</taxon>
        <taxon>Spermatophyta</taxon>
        <taxon>Magnoliopsida</taxon>
        <taxon>eudicotyledons</taxon>
        <taxon>Gunneridae</taxon>
        <taxon>Pentapetalae</taxon>
        <taxon>rosids</taxon>
        <taxon>Vitales</taxon>
        <taxon>Vitaceae</taxon>
        <taxon>Viteae</taxon>
        <taxon>Vitis</taxon>
    </lineage>
</organism>
<gene>
    <name evidence="1" type="ordered locus">VIT_15s0046g02670</name>
</gene>
<protein>
    <recommendedName>
        <fullName evidence="3">Lipoprotein</fullName>
    </recommendedName>
</protein>
<reference evidence="2" key="1">
    <citation type="journal article" date="2007" name="Nature">
        <title>The grapevine genome sequence suggests ancestral hexaploidization in major angiosperm phyla.</title>
        <authorList>
            <consortium name="The French-Italian Public Consortium for Grapevine Genome Characterization."/>
            <person name="Jaillon O."/>
            <person name="Aury J.-M."/>
            <person name="Noel B."/>
            <person name="Policriti A."/>
            <person name="Clepet C."/>
            <person name="Casagrande A."/>
            <person name="Choisne N."/>
            <person name="Aubourg S."/>
            <person name="Vitulo N."/>
            <person name="Jubin C."/>
            <person name="Vezzi A."/>
            <person name="Legeai F."/>
            <person name="Hugueney P."/>
            <person name="Dasilva C."/>
            <person name="Horner D."/>
            <person name="Mica E."/>
            <person name="Jublot D."/>
            <person name="Poulain J."/>
            <person name="Bruyere C."/>
            <person name="Billault A."/>
            <person name="Segurens B."/>
            <person name="Gouyvenoux M."/>
            <person name="Ugarte E."/>
            <person name="Cattonaro F."/>
            <person name="Anthouard V."/>
            <person name="Vico V."/>
            <person name="Del Fabbro C."/>
            <person name="Alaux M."/>
            <person name="Di Gaspero G."/>
            <person name="Dumas V."/>
            <person name="Felice N."/>
            <person name="Paillard S."/>
            <person name="Juman I."/>
            <person name="Moroldo M."/>
            <person name="Scalabrin S."/>
            <person name="Canaguier A."/>
            <person name="Le Clainche I."/>
            <person name="Malacrida G."/>
            <person name="Durand E."/>
            <person name="Pesole G."/>
            <person name="Laucou V."/>
            <person name="Chatelet P."/>
            <person name="Merdinoglu D."/>
            <person name="Delledonne M."/>
            <person name="Pezzotti M."/>
            <person name="Lecharny A."/>
            <person name="Scarpelli C."/>
            <person name="Artiguenave F."/>
            <person name="Pe M.E."/>
            <person name="Valle G."/>
            <person name="Morgante M."/>
            <person name="Caboche M."/>
            <person name="Adam-Blondon A.-F."/>
            <person name="Weissenbach J."/>
            <person name="Quetier F."/>
            <person name="Wincker P."/>
        </authorList>
    </citation>
    <scope>NUCLEOTIDE SEQUENCE [LARGE SCALE GENOMIC DNA]</scope>
    <source>
        <strain evidence="2">cv. Pinot noir / PN40024</strain>
    </source>
</reference>
<dbReference type="AlphaFoldDB" id="D7UCA0"/>
<evidence type="ECO:0000313" key="2">
    <source>
        <dbReference type="Proteomes" id="UP000009183"/>
    </source>
</evidence>
<evidence type="ECO:0008006" key="3">
    <source>
        <dbReference type="Google" id="ProtNLM"/>
    </source>
</evidence>